<name>A0A8D8SZM1_9HEMI</name>
<evidence type="ECO:0000313" key="2">
    <source>
        <dbReference type="EMBL" id="CAG6676874.1"/>
    </source>
</evidence>
<accession>A0A8D8SZM1</accession>
<feature type="signal peptide" evidence="1">
    <location>
        <begin position="1"/>
        <end position="19"/>
    </location>
</feature>
<dbReference type="AlphaFoldDB" id="A0A8D8SZM1"/>
<sequence length="155" mass="17367">MQLLNIALGIVIVLVYVNAESTAPEKPVELSITPAKAIHPAKVRNETDIILPFVVIKYSEVTGKKILEMTIRNQERVFILPGPHYKQEKFDADATESSRPGNTWKCAGIQYLYPSQLIGYIKENEITPGFVPIIVLKEIIKKITIVNNGTCWTFA</sequence>
<proteinExistence type="predicted"/>
<dbReference type="EMBL" id="HBUF01240727">
    <property type="protein sequence ID" value="CAG6676874.1"/>
    <property type="molecule type" value="Transcribed_RNA"/>
</dbReference>
<evidence type="ECO:0000256" key="1">
    <source>
        <dbReference type="SAM" id="SignalP"/>
    </source>
</evidence>
<organism evidence="2">
    <name type="scientific">Cacopsylla melanoneura</name>
    <dbReference type="NCBI Taxonomy" id="428564"/>
    <lineage>
        <taxon>Eukaryota</taxon>
        <taxon>Metazoa</taxon>
        <taxon>Ecdysozoa</taxon>
        <taxon>Arthropoda</taxon>
        <taxon>Hexapoda</taxon>
        <taxon>Insecta</taxon>
        <taxon>Pterygota</taxon>
        <taxon>Neoptera</taxon>
        <taxon>Paraneoptera</taxon>
        <taxon>Hemiptera</taxon>
        <taxon>Sternorrhyncha</taxon>
        <taxon>Psylloidea</taxon>
        <taxon>Psyllidae</taxon>
        <taxon>Psyllinae</taxon>
        <taxon>Cacopsylla</taxon>
    </lineage>
</organism>
<keyword evidence="1" id="KW-0732">Signal</keyword>
<reference evidence="2" key="1">
    <citation type="submission" date="2021-05" db="EMBL/GenBank/DDBJ databases">
        <authorList>
            <person name="Alioto T."/>
            <person name="Alioto T."/>
            <person name="Gomez Garrido J."/>
        </authorList>
    </citation>
    <scope>NUCLEOTIDE SEQUENCE</scope>
</reference>
<feature type="chain" id="PRO_5034202631" evidence="1">
    <location>
        <begin position="20"/>
        <end position="155"/>
    </location>
</feature>
<protein>
    <submittedName>
        <fullName evidence="2">Uncharacterized protein</fullName>
    </submittedName>
</protein>